<dbReference type="AlphaFoldDB" id="A0A8H5F5U6"/>
<dbReference type="OrthoDB" id="3058140at2759"/>
<reference evidence="1 2" key="1">
    <citation type="journal article" date="2020" name="ISME J.">
        <title>Uncovering the hidden diversity of litter-decomposition mechanisms in mushroom-forming fungi.</title>
        <authorList>
            <person name="Floudas D."/>
            <person name="Bentzer J."/>
            <person name="Ahren D."/>
            <person name="Johansson T."/>
            <person name="Persson P."/>
            <person name="Tunlid A."/>
        </authorList>
    </citation>
    <scope>NUCLEOTIDE SEQUENCE [LARGE SCALE GENOMIC DNA]</scope>
    <source>
        <strain evidence="1 2">CBS 101986</strain>
    </source>
</reference>
<comment type="caution">
    <text evidence="1">The sequence shown here is derived from an EMBL/GenBank/DDBJ whole genome shotgun (WGS) entry which is preliminary data.</text>
</comment>
<sequence>MPLSQAGLEKTFFLRFSTCSNPLRMRTAAVLLLIISLSAAVVQAAALPTHLATSAVAISAHDVSSGTQGHHNAEGCTASRTAFDMLQSKSDPNALYNGHLGHHVPIHSAAPPLLCPPELSTRGIAETVILVRRMSVGAKIRAAFHKFGQKVKHAFQKAGHAIKHAFQKVGHAIKTAAQKVGHFIKTTGAKIAKVALKIVATVGKVVSKVVGFLPGVGKVVGKAIEGASEGLNKASDAIHAHIGGKLGKAMHNMDKAQHIVGKIP</sequence>
<name>A0A8H5F5U6_9AGAR</name>
<evidence type="ECO:0000313" key="1">
    <source>
        <dbReference type="EMBL" id="KAF5324328.1"/>
    </source>
</evidence>
<keyword evidence="2" id="KW-1185">Reference proteome</keyword>
<proteinExistence type="predicted"/>
<protein>
    <submittedName>
        <fullName evidence="1">Uncharacterized protein</fullName>
    </submittedName>
</protein>
<dbReference type="Proteomes" id="UP000567179">
    <property type="component" value="Unassembled WGS sequence"/>
</dbReference>
<organism evidence="1 2">
    <name type="scientific">Psilocybe cf. subviscida</name>
    <dbReference type="NCBI Taxonomy" id="2480587"/>
    <lineage>
        <taxon>Eukaryota</taxon>
        <taxon>Fungi</taxon>
        <taxon>Dikarya</taxon>
        <taxon>Basidiomycota</taxon>
        <taxon>Agaricomycotina</taxon>
        <taxon>Agaricomycetes</taxon>
        <taxon>Agaricomycetidae</taxon>
        <taxon>Agaricales</taxon>
        <taxon>Agaricineae</taxon>
        <taxon>Strophariaceae</taxon>
        <taxon>Psilocybe</taxon>
    </lineage>
</organism>
<accession>A0A8H5F5U6</accession>
<dbReference type="EMBL" id="JAACJJ010000016">
    <property type="protein sequence ID" value="KAF5324328.1"/>
    <property type="molecule type" value="Genomic_DNA"/>
</dbReference>
<gene>
    <name evidence="1" type="ORF">D9619_011089</name>
</gene>
<evidence type="ECO:0000313" key="2">
    <source>
        <dbReference type="Proteomes" id="UP000567179"/>
    </source>
</evidence>